<dbReference type="InterPro" id="IPR050250">
    <property type="entry name" value="Macrolide_Exporter_MacB"/>
</dbReference>
<comment type="subcellular location">
    <subcellularLocation>
        <location evidence="1">Cell membrane</location>
        <topology evidence="1">Multi-pass membrane protein</topology>
    </subcellularLocation>
</comment>
<feature type="domain" description="ABC3 transporter permease C-terminal" evidence="8">
    <location>
        <begin position="281"/>
        <end position="394"/>
    </location>
</feature>
<comment type="similarity">
    <text evidence="6">Belongs to the ABC-4 integral membrane protein family.</text>
</comment>
<evidence type="ECO:0000259" key="8">
    <source>
        <dbReference type="Pfam" id="PF02687"/>
    </source>
</evidence>
<evidence type="ECO:0000313" key="10">
    <source>
        <dbReference type="EMBL" id="MBC5580789.1"/>
    </source>
</evidence>
<keyword evidence="5 7" id="KW-0472">Membrane</keyword>
<dbReference type="Pfam" id="PF02687">
    <property type="entry name" value="FtsX"/>
    <property type="match status" value="1"/>
</dbReference>
<dbReference type="InterPro" id="IPR025857">
    <property type="entry name" value="MacB_PCD"/>
</dbReference>
<dbReference type="PANTHER" id="PTHR30572:SF4">
    <property type="entry name" value="ABC TRANSPORTER PERMEASE YTRF"/>
    <property type="match status" value="1"/>
</dbReference>
<evidence type="ECO:0000313" key="11">
    <source>
        <dbReference type="Proteomes" id="UP000659630"/>
    </source>
</evidence>
<accession>A0A923I6L8</accession>
<organism evidence="10 11">
    <name type="scientific">Anaerofilum hominis</name>
    <dbReference type="NCBI Taxonomy" id="2763016"/>
    <lineage>
        <taxon>Bacteria</taxon>
        <taxon>Bacillati</taxon>
        <taxon>Bacillota</taxon>
        <taxon>Clostridia</taxon>
        <taxon>Eubacteriales</taxon>
        <taxon>Oscillospiraceae</taxon>
        <taxon>Anaerofilum</taxon>
    </lineage>
</organism>
<dbReference type="EMBL" id="JACONZ010000001">
    <property type="protein sequence ID" value="MBC5580789.1"/>
    <property type="molecule type" value="Genomic_DNA"/>
</dbReference>
<evidence type="ECO:0000256" key="2">
    <source>
        <dbReference type="ARBA" id="ARBA00022475"/>
    </source>
</evidence>
<keyword evidence="2" id="KW-1003">Cell membrane</keyword>
<dbReference type="Proteomes" id="UP000659630">
    <property type="component" value="Unassembled WGS sequence"/>
</dbReference>
<keyword evidence="3 7" id="KW-0812">Transmembrane</keyword>
<proteinExistence type="inferred from homology"/>
<dbReference type="GO" id="GO:0005886">
    <property type="term" value="C:plasma membrane"/>
    <property type="evidence" value="ECO:0007669"/>
    <property type="project" value="UniProtKB-SubCell"/>
</dbReference>
<evidence type="ECO:0000256" key="3">
    <source>
        <dbReference type="ARBA" id="ARBA00022692"/>
    </source>
</evidence>
<dbReference type="AlphaFoldDB" id="A0A923I6L8"/>
<evidence type="ECO:0000259" key="9">
    <source>
        <dbReference type="Pfam" id="PF12704"/>
    </source>
</evidence>
<evidence type="ECO:0000256" key="5">
    <source>
        <dbReference type="ARBA" id="ARBA00023136"/>
    </source>
</evidence>
<feature type="transmembrane region" description="Helical" evidence="7">
    <location>
        <begin position="21"/>
        <end position="45"/>
    </location>
</feature>
<evidence type="ECO:0000256" key="7">
    <source>
        <dbReference type="SAM" id="Phobius"/>
    </source>
</evidence>
<keyword evidence="11" id="KW-1185">Reference proteome</keyword>
<dbReference type="InterPro" id="IPR003838">
    <property type="entry name" value="ABC3_permease_C"/>
</dbReference>
<feature type="transmembrane region" description="Helical" evidence="7">
    <location>
        <begin position="323"/>
        <end position="349"/>
    </location>
</feature>
<feature type="domain" description="MacB-like periplasmic core" evidence="9">
    <location>
        <begin position="22"/>
        <end position="240"/>
    </location>
</feature>
<reference evidence="10" key="1">
    <citation type="submission" date="2020-08" db="EMBL/GenBank/DDBJ databases">
        <title>Genome public.</title>
        <authorList>
            <person name="Liu C."/>
            <person name="Sun Q."/>
        </authorList>
    </citation>
    <scope>NUCLEOTIDE SEQUENCE</scope>
    <source>
        <strain evidence="10">BX8</strain>
    </source>
</reference>
<keyword evidence="4 7" id="KW-1133">Transmembrane helix</keyword>
<protein>
    <submittedName>
        <fullName evidence="10">ABC transporter permease</fullName>
    </submittedName>
</protein>
<dbReference type="PANTHER" id="PTHR30572">
    <property type="entry name" value="MEMBRANE COMPONENT OF TRANSPORTER-RELATED"/>
    <property type="match status" value="1"/>
</dbReference>
<dbReference type="GO" id="GO:0022857">
    <property type="term" value="F:transmembrane transporter activity"/>
    <property type="evidence" value="ECO:0007669"/>
    <property type="project" value="TreeGrafter"/>
</dbReference>
<dbReference type="RefSeq" id="WP_186887116.1">
    <property type="nucleotide sequence ID" value="NZ_JACONZ010000001.1"/>
</dbReference>
<dbReference type="Pfam" id="PF12704">
    <property type="entry name" value="MacB_PCD"/>
    <property type="match status" value="1"/>
</dbReference>
<evidence type="ECO:0000256" key="4">
    <source>
        <dbReference type="ARBA" id="ARBA00022989"/>
    </source>
</evidence>
<gene>
    <name evidence="10" type="ORF">H8S23_04660</name>
</gene>
<evidence type="ECO:0000256" key="1">
    <source>
        <dbReference type="ARBA" id="ARBA00004651"/>
    </source>
</evidence>
<sequence length="401" mass="41712">MRQIREYAVMAFRNIMGSKTRSLLTMLGIIIGIGSVIMVLCVGGGGQKMMSDELGALASGSVYISVGGMDTTESDYFNDADVEAIQGLEGVRGVTMAGGASGTVRGTKDPISANISAGNGDTAMVFPTKLQAGRFWDAGDYEAARRVVTIDSDGAKALFGTDNVLGMTVELTVGGRTSDFTIVGISESQGGYSYNGRVTAQMTAPLSSLSTLSDDVGEPYYQIALLAEDPADSVRLARQVVGLLEGRHGNAGRECYSIMDVSQYTSQINSVTGTFTGIIAAIAGISLLVGGIGVMNIMLVSVTERTREIGIRKALGAKTGSITFQFLIEAGTLTLIGGLIGILLGIWGGNALSGLMGLQGYVAPSTIFAIALFSVGIGIFFGIYPARKAAKLSPIEALRTE</sequence>
<comment type="caution">
    <text evidence="10">The sequence shown here is derived from an EMBL/GenBank/DDBJ whole genome shotgun (WGS) entry which is preliminary data.</text>
</comment>
<feature type="transmembrane region" description="Helical" evidence="7">
    <location>
        <begin position="275"/>
        <end position="302"/>
    </location>
</feature>
<evidence type="ECO:0000256" key="6">
    <source>
        <dbReference type="ARBA" id="ARBA00038076"/>
    </source>
</evidence>
<name>A0A923I6L8_9FIRM</name>
<feature type="transmembrane region" description="Helical" evidence="7">
    <location>
        <begin position="361"/>
        <end position="384"/>
    </location>
</feature>